<dbReference type="AlphaFoldDB" id="A0A0E9Y0P2"/>
<reference evidence="1" key="2">
    <citation type="journal article" date="2015" name="Fish Shellfish Immunol.">
        <title>Early steps in the European eel (Anguilla anguilla)-Vibrio vulnificus interaction in the gills: Role of the RtxA13 toxin.</title>
        <authorList>
            <person name="Callol A."/>
            <person name="Pajuelo D."/>
            <person name="Ebbesson L."/>
            <person name="Teles M."/>
            <person name="MacKenzie S."/>
            <person name="Amaro C."/>
        </authorList>
    </citation>
    <scope>NUCLEOTIDE SEQUENCE</scope>
</reference>
<dbReference type="EMBL" id="GBXM01000123">
    <property type="protein sequence ID" value="JAI08455.1"/>
    <property type="molecule type" value="Transcribed_RNA"/>
</dbReference>
<reference evidence="1" key="1">
    <citation type="submission" date="2014-11" db="EMBL/GenBank/DDBJ databases">
        <authorList>
            <person name="Amaro Gonzalez C."/>
        </authorList>
    </citation>
    <scope>NUCLEOTIDE SEQUENCE</scope>
</reference>
<evidence type="ECO:0000313" key="1">
    <source>
        <dbReference type="EMBL" id="JAI08455.1"/>
    </source>
</evidence>
<accession>A0A0E9Y0P2</accession>
<protein>
    <submittedName>
        <fullName evidence="1">Uncharacterized protein</fullName>
    </submittedName>
</protein>
<proteinExistence type="predicted"/>
<organism evidence="1">
    <name type="scientific">Anguilla anguilla</name>
    <name type="common">European freshwater eel</name>
    <name type="synonym">Muraena anguilla</name>
    <dbReference type="NCBI Taxonomy" id="7936"/>
    <lineage>
        <taxon>Eukaryota</taxon>
        <taxon>Metazoa</taxon>
        <taxon>Chordata</taxon>
        <taxon>Craniata</taxon>
        <taxon>Vertebrata</taxon>
        <taxon>Euteleostomi</taxon>
        <taxon>Actinopterygii</taxon>
        <taxon>Neopterygii</taxon>
        <taxon>Teleostei</taxon>
        <taxon>Anguilliformes</taxon>
        <taxon>Anguillidae</taxon>
        <taxon>Anguilla</taxon>
    </lineage>
</organism>
<name>A0A0E9Y0P2_ANGAN</name>
<sequence length="34" mass="4025">MCYLEISRVNLFEKSYYLKIPCSSVLFTLFVTCL</sequence>